<sequence length="54" mass="5498">MRHDHTGDPTVAVKILLAAAAALAIAVGLLMPLPGQSKPDATHSQIPTMEVGKG</sequence>
<proteinExistence type="predicted"/>
<dbReference type="EMBL" id="JAUSVS010000004">
    <property type="protein sequence ID" value="MDQ0464673.1"/>
    <property type="molecule type" value="Genomic_DNA"/>
</dbReference>
<evidence type="ECO:0000256" key="1">
    <source>
        <dbReference type="SAM" id="Phobius"/>
    </source>
</evidence>
<organism evidence="2 3">
    <name type="scientific">Caulobacter ginsengisoli</name>
    <dbReference type="NCBI Taxonomy" id="400775"/>
    <lineage>
        <taxon>Bacteria</taxon>
        <taxon>Pseudomonadati</taxon>
        <taxon>Pseudomonadota</taxon>
        <taxon>Alphaproteobacteria</taxon>
        <taxon>Caulobacterales</taxon>
        <taxon>Caulobacteraceae</taxon>
        <taxon>Caulobacter</taxon>
    </lineage>
</organism>
<keyword evidence="1" id="KW-0812">Transmembrane</keyword>
<dbReference type="Proteomes" id="UP001228905">
    <property type="component" value="Unassembled WGS sequence"/>
</dbReference>
<name>A0ABU0IRN5_9CAUL</name>
<feature type="transmembrane region" description="Helical" evidence="1">
    <location>
        <begin position="12"/>
        <end position="33"/>
    </location>
</feature>
<evidence type="ECO:0000313" key="2">
    <source>
        <dbReference type="EMBL" id="MDQ0464673.1"/>
    </source>
</evidence>
<keyword evidence="3" id="KW-1185">Reference proteome</keyword>
<keyword evidence="1" id="KW-0472">Membrane</keyword>
<gene>
    <name evidence="2" type="ORF">QO010_002457</name>
</gene>
<protein>
    <submittedName>
        <fullName evidence="2">Uncharacterized protein</fullName>
    </submittedName>
</protein>
<evidence type="ECO:0000313" key="3">
    <source>
        <dbReference type="Proteomes" id="UP001228905"/>
    </source>
</evidence>
<dbReference type="RefSeq" id="WP_307349504.1">
    <property type="nucleotide sequence ID" value="NZ_JAUSVS010000004.1"/>
</dbReference>
<comment type="caution">
    <text evidence="2">The sequence shown here is derived from an EMBL/GenBank/DDBJ whole genome shotgun (WGS) entry which is preliminary data.</text>
</comment>
<accession>A0ABU0IRN5</accession>
<reference evidence="2 3" key="1">
    <citation type="submission" date="2023-07" db="EMBL/GenBank/DDBJ databases">
        <title>Genomic Encyclopedia of Type Strains, Phase IV (KMG-IV): sequencing the most valuable type-strain genomes for metagenomic binning, comparative biology and taxonomic classification.</title>
        <authorList>
            <person name="Goeker M."/>
        </authorList>
    </citation>
    <scope>NUCLEOTIDE SEQUENCE [LARGE SCALE GENOMIC DNA]</scope>
    <source>
        <strain evidence="2 3">DSM 18695</strain>
    </source>
</reference>
<keyword evidence="1" id="KW-1133">Transmembrane helix</keyword>